<dbReference type="EMBL" id="KB203331">
    <property type="protein sequence ID" value="ESO85105.1"/>
    <property type="molecule type" value="Genomic_DNA"/>
</dbReference>
<comment type="similarity">
    <text evidence="3">Belongs to the glycosyltransferase 11 family.</text>
</comment>
<keyword evidence="3" id="KW-0812">Transmembrane</keyword>
<dbReference type="UniPathway" id="UPA00378"/>
<evidence type="ECO:0000313" key="5">
    <source>
        <dbReference type="EMBL" id="ESO85105.1"/>
    </source>
</evidence>
<evidence type="ECO:0000256" key="1">
    <source>
        <dbReference type="ARBA" id="ARBA00022676"/>
    </source>
</evidence>
<dbReference type="KEGG" id="lgi:LOTGIDRAFT_150955"/>
<dbReference type="OMA" id="DIRIMKT"/>
<evidence type="ECO:0000256" key="3">
    <source>
        <dbReference type="RuleBase" id="RU363129"/>
    </source>
</evidence>
<dbReference type="Pfam" id="PF01531">
    <property type="entry name" value="Glyco_transf_11"/>
    <property type="match status" value="1"/>
</dbReference>
<evidence type="ECO:0000256" key="2">
    <source>
        <dbReference type="ARBA" id="ARBA00022679"/>
    </source>
</evidence>
<keyword evidence="3" id="KW-0735">Signal-anchor</keyword>
<dbReference type="GO" id="GO:0032580">
    <property type="term" value="C:Golgi cisterna membrane"/>
    <property type="evidence" value="ECO:0007669"/>
    <property type="project" value="UniProtKB-SubCell"/>
</dbReference>
<organism evidence="5 6">
    <name type="scientific">Lottia gigantea</name>
    <name type="common">Giant owl limpet</name>
    <dbReference type="NCBI Taxonomy" id="225164"/>
    <lineage>
        <taxon>Eukaryota</taxon>
        <taxon>Metazoa</taxon>
        <taxon>Spiralia</taxon>
        <taxon>Lophotrochozoa</taxon>
        <taxon>Mollusca</taxon>
        <taxon>Gastropoda</taxon>
        <taxon>Patellogastropoda</taxon>
        <taxon>Lottioidea</taxon>
        <taxon>Lottiidae</taxon>
        <taxon>Lottia</taxon>
    </lineage>
</organism>
<evidence type="ECO:0000256" key="4">
    <source>
        <dbReference type="SAM" id="MobiDB-lite"/>
    </source>
</evidence>
<dbReference type="OrthoDB" id="3226at2759"/>
<keyword evidence="1 3" id="KW-0328">Glycosyltransferase</keyword>
<name>V3ZRC0_LOTGI</name>
<comment type="pathway">
    <text evidence="3">Protein modification; protein glycosylation.</text>
</comment>
<dbReference type="InterPro" id="IPR002516">
    <property type="entry name" value="Glyco_trans_11"/>
</dbReference>
<evidence type="ECO:0000313" key="6">
    <source>
        <dbReference type="Proteomes" id="UP000030746"/>
    </source>
</evidence>
<dbReference type="Proteomes" id="UP000030746">
    <property type="component" value="Unassembled WGS sequence"/>
</dbReference>
<dbReference type="AlphaFoldDB" id="V3ZRC0"/>
<dbReference type="STRING" id="225164.V3ZRC0"/>
<keyword evidence="3" id="KW-0325">Glycoprotein</keyword>
<dbReference type="PANTHER" id="PTHR11927">
    <property type="entry name" value="GALACTOSIDE 2-L-FUCOSYLTRANSFERASE"/>
    <property type="match status" value="1"/>
</dbReference>
<gene>
    <name evidence="5" type="ORF">LOTGIDRAFT_150955</name>
</gene>
<dbReference type="CDD" id="cd11301">
    <property type="entry name" value="Fut1_Fut2_like"/>
    <property type="match status" value="1"/>
</dbReference>
<dbReference type="RefSeq" id="XP_009064246.1">
    <property type="nucleotide sequence ID" value="XM_009065998.1"/>
</dbReference>
<keyword evidence="3" id="KW-0333">Golgi apparatus</keyword>
<dbReference type="GO" id="GO:0005975">
    <property type="term" value="P:carbohydrate metabolic process"/>
    <property type="evidence" value="ECO:0007669"/>
    <property type="project" value="InterPro"/>
</dbReference>
<dbReference type="HOGENOM" id="CLU_043399_2_1_1"/>
<accession>V3ZRC0</accession>
<keyword evidence="6" id="KW-1185">Reference proteome</keyword>
<feature type="region of interest" description="Disordered" evidence="4">
    <location>
        <begin position="1"/>
        <end position="32"/>
    </location>
</feature>
<dbReference type="CTD" id="20235526"/>
<protein>
    <recommendedName>
        <fullName evidence="3">L-Fucosyltransferase</fullName>
        <ecNumber evidence="3">2.4.1.-</ecNumber>
    </recommendedName>
</protein>
<reference evidence="5 6" key="1">
    <citation type="journal article" date="2013" name="Nature">
        <title>Insights into bilaterian evolution from three spiralian genomes.</title>
        <authorList>
            <person name="Simakov O."/>
            <person name="Marletaz F."/>
            <person name="Cho S.J."/>
            <person name="Edsinger-Gonzales E."/>
            <person name="Havlak P."/>
            <person name="Hellsten U."/>
            <person name="Kuo D.H."/>
            <person name="Larsson T."/>
            <person name="Lv J."/>
            <person name="Arendt D."/>
            <person name="Savage R."/>
            <person name="Osoegawa K."/>
            <person name="de Jong P."/>
            <person name="Grimwood J."/>
            <person name="Chapman J.A."/>
            <person name="Shapiro H."/>
            <person name="Aerts A."/>
            <person name="Otillar R.P."/>
            <person name="Terry A.Y."/>
            <person name="Boore J.L."/>
            <person name="Grigoriev I.V."/>
            <person name="Lindberg D.R."/>
            <person name="Seaver E.C."/>
            <person name="Weisblat D.A."/>
            <person name="Putnam N.H."/>
            <person name="Rokhsar D.S."/>
        </authorList>
    </citation>
    <scope>NUCLEOTIDE SEQUENCE [LARGE SCALE GENOMIC DNA]</scope>
</reference>
<sequence>MEQAFSYPRFNSDVQPDNNRVQRTSLKPTTLPSTPPPILKEHYILANFDSGRLGNELFRLASLIGIADKHRYMPVVDRHIASITSIFNSSIRVIKKLNNSRRFSEKAAGKYDTRIHNISTHYNWTLNGYFQSWKYFVNVTQTLRKEFQFLPHIIKEAKQLLPPRYKPLIGVHVRRGDMNSLRQIKRGYNVADIGYLNRSMGYFRHTLGSVSFIVVSDDINWCKKYLQMPDVKIVRGSHVVDLAVLSLCDHNIVTTGTFGWWGAWLAGGKTVYFKNFPKNDTWLDKQYEKSDYYPPHWVGML</sequence>
<feature type="compositionally biased region" description="Polar residues" evidence="4">
    <location>
        <begin position="12"/>
        <end position="23"/>
    </location>
</feature>
<dbReference type="PANTHER" id="PTHR11927:SF9">
    <property type="entry name" value="L-FUCOSYLTRANSFERASE"/>
    <property type="match status" value="1"/>
</dbReference>
<dbReference type="GeneID" id="20235526"/>
<comment type="subcellular location">
    <subcellularLocation>
        <location evidence="3">Golgi apparatus</location>
        <location evidence="3">Golgi stack membrane</location>
        <topology evidence="3">Single-pass type II membrane protein</topology>
    </subcellularLocation>
</comment>
<dbReference type="EC" id="2.4.1.-" evidence="3"/>
<keyword evidence="2 3" id="KW-0808">Transferase</keyword>
<proteinExistence type="inferred from homology"/>
<dbReference type="GO" id="GO:0008107">
    <property type="term" value="F:galactoside 2-alpha-L-fucosyltransferase activity"/>
    <property type="evidence" value="ECO:0007669"/>
    <property type="project" value="InterPro"/>
</dbReference>